<comment type="caution">
    <text evidence="1">The sequence shown here is derived from an EMBL/GenBank/DDBJ whole genome shotgun (WGS) entry which is preliminary data.</text>
</comment>
<dbReference type="EMBL" id="CAJNOE010000875">
    <property type="protein sequence ID" value="CAF1350876.1"/>
    <property type="molecule type" value="Genomic_DNA"/>
</dbReference>
<accession>A0A815HDQ1</accession>
<name>A0A815HDQ1_9BILA</name>
<evidence type="ECO:0000313" key="1">
    <source>
        <dbReference type="EMBL" id="CAF1350876.1"/>
    </source>
</evidence>
<organism evidence="1 2">
    <name type="scientific">Adineta steineri</name>
    <dbReference type="NCBI Taxonomy" id="433720"/>
    <lineage>
        <taxon>Eukaryota</taxon>
        <taxon>Metazoa</taxon>
        <taxon>Spiralia</taxon>
        <taxon>Gnathifera</taxon>
        <taxon>Rotifera</taxon>
        <taxon>Eurotatoria</taxon>
        <taxon>Bdelloidea</taxon>
        <taxon>Adinetida</taxon>
        <taxon>Adinetidae</taxon>
        <taxon>Adineta</taxon>
    </lineage>
</organism>
<protein>
    <submittedName>
        <fullName evidence="1">Uncharacterized protein</fullName>
    </submittedName>
</protein>
<reference evidence="1" key="1">
    <citation type="submission" date="2021-02" db="EMBL/GenBank/DDBJ databases">
        <authorList>
            <person name="Nowell W R."/>
        </authorList>
    </citation>
    <scope>NUCLEOTIDE SEQUENCE</scope>
</reference>
<dbReference type="AlphaFoldDB" id="A0A815HDQ1"/>
<sequence>IKLYKHLYDDRYKQDVTREEVQLVKQRISHYNNSLKLKLQITHPTFITTITNPDFQQKLNNQLTNAVEQAKNDMLNLYVKTAETQMEHYGKQYYDKELEKIFVERESLPIDQQLATIMLNLLEQRADNRKERIKYVNQFKIRCLHSNSNHQ</sequence>
<dbReference type="Proteomes" id="UP000663860">
    <property type="component" value="Unassembled WGS sequence"/>
</dbReference>
<evidence type="ECO:0000313" key="2">
    <source>
        <dbReference type="Proteomes" id="UP000663860"/>
    </source>
</evidence>
<proteinExistence type="predicted"/>
<gene>
    <name evidence="1" type="ORF">IZO911_LOCUS36763</name>
</gene>
<feature type="non-terminal residue" evidence="1">
    <location>
        <position position="1"/>
    </location>
</feature>